<comment type="caution">
    <text evidence="2">The sequence shown here is derived from an EMBL/GenBank/DDBJ whole genome shotgun (WGS) entry which is preliminary data.</text>
</comment>
<protein>
    <submittedName>
        <fullName evidence="2">DUF2273 domain-containing protein</fullName>
    </submittedName>
</protein>
<evidence type="ECO:0000256" key="1">
    <source>
        <dbReference type="SAM" id="Phobius"/>
    </source>
</evidence>
<evidence type="ECO:0000313" key="3">
    <source>
        <dbReference type="Proteomes" id="UP001206821"/>
    </source>
</evidence>
<evidence type="ECO:0000313" key="2">
    <source>
        <dbReference type="EMBL" id="MCT4796729.1"/>
    </source>
</evidence>
<keyword evidence="1" id="KW-1133">Transmembrane helix</keyword>
<keyword evidence="1" id="KW-0812">Transmembrane</keyword>
<feature type="transmembrane region" description="Helical" evidence="1">
    <location>
        <begin position="21"/>
        <end position="48"/>
    </location>
</feature>
<proteinExistence type="predicted"/>
<sequence>MDTKTMLMPYRFRLIGAGIGLLIAVLFLTIGFGPTLLVVTLTLIGFLIGKWRDGALHMEEWVAFFTRN</sequence>
<dbReference type="Proteomes" id="UP001206821">
    <property type="component" value="Unassembled WGS sequence"/>
</dbReference>
<dbReference type="EMBL" id="JANIEK010000098">
    <property type="protein sequence ID" value="MCT4796729.1"/>
    <property type="molecule type" value="Genomic_DNA"/>
</dbReference>
<keyword evidence="3" id="KW-1185">Reference proteome</keyword>
<dbReference type="Pfam" id="PF10031">
    <property type="entry name" value="DUF2273"/>
    <property type="match status" value="1"/>
</dbReference>
<gene>
    <name evidence="2" type="ORF">NQG31_14360</name>
</gene>
<name>A0ABT2L0R4_9BACL</name>
<dbReference type="InterPro" id="IPR018730">
    <property type="entry name" value="DUF2273"/>
</dbReference>
<dbReference type="RefSeq" id="WP_034818057.1">
    <property type="nucleotide sequence ID" value="NZ_JANIEK010000098.1"/>
</dbReference>
<organism evidence="2 3">
    <name type="scientific">Exiguobacterium alkaliphilum</name>
    <dbReference type="NCBI Taxonomy" id="1428684"/>
    <lineage>
        <taxon>Bacteria</taxon>
        <taxon>Bacillati</taxon>
        <taxon>Bacillota</taxon>
        <taxon>Bacilli</taxon>
        <taxon>Bacillales</taxon>
        <taxon>Bacillales Family XII. Incertae Sedis</taxon>
        <taxon>Exiguobacterium</taxon>
    </lineage>
</organism>
<keyword evidence="1" id="KW-0472">Membrane</keyword>
<accession>A0ABT2L0R4</accession>
<reference evidence="2 3" key="1">
    <citation type="submission" date="2022-07" db="EMBL/GenBank/DDBJ databases">
        <title>Genomic and pangenome structural analysis of the polyextremophile Exiguobacterium.</title>
        <authorList>
            <person name="Shen L."/>
        </authorList>
    </citation>
    <scope>NUCLEOTIDE SEQUENCE [LARGE SCALE GENOMIC DNA]</scope>
    <source>
        <strain evidence="2 3">12_1</strain>
    </source>
</reference>